<sequence>MGVEIKNKRDMKIIGEKTLKGKVIQTPAQFIEDLSDRINGITVRILEDEKMQLNMTLGFLKAFRRRLNRVGRDRKEN</sequence>
<gene>
    <name evidence="1" type="ORF">LCGC14_2934100</name>
</gene>
<comment type="caution">
    <text evidence="1">The sequence shown here is derived from an EMBL/GenBank/DDBJ whole genome shotgun (WGS) entry which is preliminary data.</text>
</comment>
<accession>A0A0F8Y739</accession>
<organism evidence="1">
    <name type="scientific">marine sediment metagenome</name>
    <dbReference type="NCBI Taxonomy" id="412755"/>
    <lineage>
        <taxon>unclassified sequences</taxon>
        <taxon>metagenomes</taxon>
        <taxon>ecological metagenomes</taxon>
    </lineage>
</organism>
<dbReference type="EMBL" id="LAZR01058653">
    <property type="protein sequence ID" value="KKK69430.1"/>
    <property type="molecule type" value="Genomic_DNA"/>
</dbReference>
<protein>
    <submittedName>
        <fullName evidence="1">Uncharacterized protein</fullName>
    </submittedName>
</protein>
<dbReference type="AlphaFoldDB" id="A0A0F8Y739"/>
<proteinExistence type="predicted"/>
<name>A0A0F8Y739_9ZZZZ</name>
<evidence type="ECO:0000313" key="1">
    <source>
        <dbReference type="EMBL" id="KKK69430.1"/>
    </source>
</evidence>
<reference evidence="1" key="1">
    <citation type="journal article" date="2015" name="Nature">
        <title>Complex archaea that bridge the gap between prokaryotes and eukaryotes.</title>
        <authorList>
            <person name="Spang A."/>
            <person name="Saw J.H."/>
            <person name="Jorgensen S.L."/>
            <person name="Zaremba-Niedzwiedzka K."/>
            <person name="Martijn J."/>
            <person name="Lind A.E."/>
            <person name="van Eijk R."/>
            <person name="Schleper C."/>
            <person name="Guy L."/>
            <person name="Ettema T.J."/>
        </authorList>
    </citation>
    <scope>NUCLEOTIDE SEQUENCE</scope>
</reference>